<dbReference type="OrthoDB" id="17536at2759"/>
<evidence type="ECO:0000256" key="1">
    <source>
        <dbReference type="ARBA" id="ARBA00005261"/>
    </source>
</evidence>
<name>B3RWF1_TRIAD</name>
<dbReference type="EMBL" id="DS985245">
    <property type="protein sequence ID" value="EDV25125.1"/>
    <property type="molecule type" value="Genomic_DNA"/>
</dbReference>
<dbReference type="CTD" id="6753784"/>
<dbReference type="InterPro" id="IPR016565">
    <property type="entry name" value="Proteasome_assmbl_chp_1"/>
</dbReference>
<dbReference type="KEGG" id="tad:TRIADDRAFT_56726"/>
<protein>
    <recommendedName>
        <fullName evidence="2">Proteasome assembly chaperone 1</fullName>
    </recommendedName>
</protein>
<sequence length="248" mass="28214">MAVNYFARSPFDDLEDDETALQHAKYTFHLADQDEGEKLASKWNCKEIIITFDPASTILLQGYLSNRTVNNIGYFALDGQTSQRHRYPVIGIDNENSILICFCSNKPQDSFQWAQSLMQTFDADKVVLMTSLHQCNYQSMLPTVLPFLRTLKSAFWTENDDITTLEQPNIISDAPAAVLTECQISAKAAVLYICYTESSTVDMQTLKLLWSCLTKSVLQQSTNVSWEELRDIYKKAISLRLSANNIYM</sequence>
<dbReference type="AlphaFoldDB" id="B3RWF1"/>
<keyword evidence="3" id="KW-0143">Chaperone</keyword>
<dbReference type="RefSeq" id="XP_002113015.1">
    <property type="nucleotide sequence ID" value="XM_002112979.1"/>
</dbReference>
<dbReference type="InParanoid" id="B3RWF1"/>
<dbReference type="PhylomeDB" id="B3RWF1"/>
<dbReference type="STRING" id="10228.B3RWF1"/>
<evidence type="ECO:0000256" key="2">
    <source>
        <dbReference type="ARBA" id="ARBA00019180"/>
    </source>
</evidence>
<gene>
    <name evidence="4" type="ORF">TRIADDRAFT_56726</name>
</gene>
<dbReference type="GO" id="GO:0080129">
    <property type="term" value="P:proteasome core complex assembly"/>
    <property type="evidence" value="ECO:0000318"/>
    <property type="project" value="GO_Central"/>
</dbReference>
<accession>B3RWF1</accession>
<organism evidence="4 5">
    <name type="scientific">Trichoplax adhaerens</name>
    <name type="common">Trichoplax reptans</name>
    <dbReference type="NCBI Taxonomy" id="10228"/>
    <lineage>
        <taxon>Eukaryota</taxon>
        <taxon>Metazoa</taxon>
        <taxon>Placozoa</taxon>
        <taxon>Uniplacotomia</taxon>
        <taxon>Trichoplacea</taxon>
        <taxon>Trichoplacidae</taxon>
        <taxon>Trichoplax</taxon>
    </lineage>
</organism>
<dbReference type="PANTHER" id="PTHR15069:SF1">
    <property type="entry name" value="PROTEASOME ASSEMBLY CHAPERONE 1"/>
    <property type="match status" value="1"/>
</dbReference>
<dbReference type="GO" id="GO:0070628">
    <property type="term" value="F:proteasome binding"/>
    <property type="evidence" value="ECO:0000318"/>
    <property type="project" value="GO_Central"/>
</dbReference>
<keyword evidence="5" id="KW-1185">Reference proteome</keyword>
<evidence type="ECO:0000313" key="5">
    <source>
        <dbReference type="Proteomes" id="UP000009022"/>
    </source>
</evidence>
<reference evidence="4 5" key="1">
    <citation type="journal article" date="2008" name="Nature">
        <title>The Trichoplax genome and the nature of placozoans.</title>
        <authorList>
            <person name="Srivastava M."/>
            <person name="Begovic E."/>
            <person name="Chapman J."/>
            <person name="Putnam N.H."/>
            <person name="Hellsten U."/>
            <person name="Kawashima T."/>
            <person name="Kuo A."/>
            <person name="Mitros T."/>
            <person name="Salamov A."/>
            <person name="Carpenter M.L."/>
            <person name="Signorovitch A.Y."/>
            <person name="Moreno M.A."/>
            <person name="Kamm K."/>
            <person name="Grimwood J."/>
            <person name="Schmutz J."/>
            <person name="Shapiro H."/>
            <person name="Grigoriev I.V."/>
            <person name="Buss L.W."/>
            <person name="Schierwater B."/>
            <person name="Dellaporta S.L."/>
            <person name="Rokhsar D.S."/>
        </authorList>
    </citation>
    <scope>NUCLEOTIDE SEQUENCE [LARGE SCALE GENOMIC DNA]</scope>
    <source>
        <strain evidence="4 5">Grell-BS-1999</strain>
    </source>
</reference>
<dbReference type="GeneID" id="6753784"/>
<dbReference type="Pfam" id="PF16094">
    <property type="entry name" value="PAC1"/>
    <property type="match status" value="1"/>
</dbReference>
<dbReference type="GO" id="GO:0005783">
    <property type="term" value="C:endoplasmic reticulum"/>
    <property type="evidence" value="ECO:0000318"/>
    <property type="project" value="GO_Central"/>
</dbReference>
<proteinExistence type="inferred from homology"/>
<comment type="similarity">
    <text evidence="1">Belongs to the PSMG1 family.</text>
</comment>
<dbReference type="Proteomes" id="UP000009022">
    <property type="component" value="Unassembled WGS sequence"/>
</dbReference>
<dbReference type="HOGENOM" id="CLU_1121357_0_0_1"/>
<evidence type="ECO:0000313" key="4">
    <source>
        <dbReference type="EMBL" id="EDV25125.1"/>
    </source>
</evidence>
<evidence type="ECO:0000256" key="3">
    <source>
        <dbReference type="ARBA" id="ARBA00023186"/>
    </source>
</evidence>
<dbReference type="PANTHER" id="PTHR15069">
    <property type="entry name" value="PROTEASOME ASSEMBLY CHAPERONE 1"/>
    <property type="match status" value="1"/>
</dbReference>